<name>A0ACC1HG01_9FUNG</name>
<protein>
    <submittedName>
        <fullName evidence="1">Response regulator</fullName>
    </submittedName>
</protein>
<accession>A0ACC1HG01</accession>
<organism evidence="1 2">
    <name type="scientific">Spiromyces aspiralis</name>
    <dbReference type="NCBI Taxonomy" id="68401"/>
    <lineage>
        <taxon>Eukaryota</taxon>
        <taxon>Fungi</taxon>
        <taxon>Fungi incertae sedis</taxon>
        <taxon>Zoopagomycota</taxon>
        <taxon>Kickxellomycotina</taxon>
        <taxon>Kickxellomycetes</taxon>
        <taxon>Kickxellales</taxon>
        <taxon>Kickxellaceae</taxon>
        <taxon>Spiromyces</taxon>
    </lineage>
</organism>
<comment type="caution">
    <text evidence="1">The sequence shown here is derived from an EMBL/GenBank/DDBJ whole genome shotgun (WGS) entry which is preliminary data.</text>
</comment>
<evidence type="ECO:0000313" key="2">
    <source>
        <dbReference type="Proteomes" id="UP001145114"/>
    </source>
</evidence>
<keyword evidence="2" id="KW-1185">Reference proteome</keyword>
<gene>
    <name evidence="1" type="primary">MgSsk1</name>
    <name evidence="1" type="ORF">EV182_001160</name>
</gene>
<proteinExistence type="predicted"/>
<sequence length="680" mass="74327">HSSVFSTGLNFPLDHSGTSSQNALEATTCYVPMPSDHGWSQPTPESSSRGPVKPPDNRSGRAYREQRILRSTSTHDTTPADAATKTPARNDGISALLPSPTSPPSLLQNTHDYKQPTQPPSSIDTIMARPVSEYDGKPISDARDPQKKRQSIETSPHDSSLDAAPKVNPVPTIDGIKSSPKPPVSKVRGPLDTKNSGTRKNLKTLKKLKQGATTKGSTNDIYMDLRRLSSLRFEKILATSLIPPMKVLIVDDNFVNRTLVCEFVTKMGLVYHVADHGLQAVQMWKDAAEGKDGSGPFHLIFMDIQMPVMDGIEATRRIRELEQENNVGGWMARRSLVYKLTPLSEDDETPYDPARRGDKEQQKPAEPLTALSHSPWYELSDMMGKVISPLTGEGLVPQVRWRPHTTVGGIGCNDGTEAGGDAHATQPSPEKSDPSRASSPNDAEGVLMGDLATIPVSNANPLHNISSGPVSSNAELDTESHGRSEHNKGRIGRPMSLSLSLGNGGSSGAAHYLASRLSTPAITSELGVSDLSLEKLWQHKVINGLGFKPKSFLLPQPSPSPWNQLREQSCKEGRICNEDSKDYVHVQHSQPQQQGSQSCTPSEFIPDTPVIIVAFTAYTGQEDRKKALQAGCNDYLTKPVQPELLSTKVIEWGYMQTLIDHRRWSDWRSKMGEEISMNLA</sequence>
<dbReference type="EMBL" id="JAMZIH010005281">
    <property type="protein sequence ID" value="KAJ1675493.1"/>
    <property type="molecule type" value="Genomic_DNA"/>
</dbReference>
<dbReference type="Proteomes" id="UP001145114">
    <property type="component" value="Unassembled WGS sequence"/>
</dbReference>
<feature type="non-terminal residue" evidence="1">
    <location>
        <position position="1"/>
    </location>
</feature>
<evidence type="ECO:0000313" key="1">
    <source>
        <dbReference type="EMBL" id="KAJ1675493.1"/>
    </source>
</evidence>
<reference evidence="1" key="1">
    <citation type="submission" date="2022-06" db="EMBL/GenBank/DDBJ databases">
        <title>Phylogenomic reconstructions and comparative analyses of Kickxellomycotina fungi.</title>
        <authorList>
            <person name="Reynolds N.K."/>
            <person name="Stajich J.E."/>
            <person name="Barry K."/>
            <person name="Grigoriev I.V."/>
            <person name="Crous P."/>
            <person name="Smith M.E."/>
        </authorList>
    </citation>
    <scope>NUCLEOTIDE SEQUENCE</scope>
    <source>
        <strain evidence="1">RSA 2271</strain>
    </source>
</reference>